<name>A0A6J6FQ66_9ZZZZ</name>
<evidence type="ECO:0000313" key="3">
    <source>
        <dbReference type="EMBL" id="CAB4767516.1"/>
    </source>
</evidence>
<dbReference type="AlphaFoldDB" id="A0A6J6FQ66"/>
<evidence type="ECO:0000313" key="4">
    <source>
        <dbReference type="EMBL" id="CAB5126286.1"/>
    </source>
</evidence>
<reference evidence="1" key="1">
    <citation type="submission" date="2020-05" db="EMBL/GenBank/DDBJ databases">
        <authorList>
            <person name="Chiriac C."/>
            <person name="Salcher M."/>
            <person name="Ghai R."/>
            <person name="Kavagutti S V."/>
        </authorList>
    </citation>
    <scope>NUCLEOTIDE SEQUENCE</scope>
</reference>
<evidence type="ECO:0000313" key="2">
    <source>
        <dbReference type="EMBL" id="CAB4624681.1"/>
    </source>
</evidence>
<dbReference type="EMBL" id="CAEZVL010000026">
    <property type="protein sequence ID" value="CAB4624681.1"/>
    <property type="molecule type" value="Genomic_DNA"/>
</dbReference>
<accession>A0A6J6FQ66</accession>
<dbReference type="EMBL" id="CAEZUK010000003">
    <property type="protein sequence ID" value="CAB4589174.1"/>
    <property type="molecule type" value="Genomic_DNA"/>
</dbReference>
<protein>
    <submittedName>
        <fullName evidence="1">Unannotated protein</fullName>
    </submittedName>
</protein>
<dbReference type="EMBL" id="CAFBRX010000101">
    <property type="protein sequence ID" value="CAB5126286.1"/>
    <property type="molecule type" value="Genomic_DNA"/>
</dbReference>
<sequence length="51" mass="5718">MSEYSDWVRQAVEQDLDGESWASIPPLGNKRCETKYGIVSEMQLNVGLADT</sequence>
<proteinExistence type="predicted"/>
<gene>
    <name evidence="1" type="ORF">UFOPK1820_00051</name>
    <name evidence="2" type="ORF">UFOPK1960_00298</name>
    <name evidence="3" type="ORF">UFOPK2921_00063</name>
    <name evidence="4" type="ORF">UFOPK4422_01027</name>
</gene>
<organism evidence="1">
    <name type="scientific">freshwater metagenome</name>
    <dbReference type="NCBI Taxonomy" id="449393"/>
    <lineage>
        <taxon>unclassified sequences</taxon>
        <taxon>metagenomes</taxon>
        <taxon>ecological metagenomes</taxon>
    </lineage>
</organism>
<evidence type="ECO:0000313" key="1">
    <source>
        <dbReference type="EMBL" id="CAB4589174.1"/>
    </source>
</evidence>
<dbReference type="EMBL" id="CAEZZV010000004">
    <property type="protein sequence ID" value="CAB4767516.1"/>
    <property type="molecule type" value="Genomic_DNA"/>
</dbReference>